<evidence type="ECO:0000313" key="8">
    <source>
        <dbReference type="EMBL" id="TGG39936.1"/>
    </source>
</evidence>
<reference evidence="8 9" key="1">
    <citation type="submission" date="2019-02" db="EMBL/GenBank/DDBJ databases">
        <title>Isolation and identification of novel species under the genus Muribaculum.</title>
        <authorList>
            <person name="Miyake S."/>
            <person name="Ding Y."/>
            <person name="Low A."/>
            <person name="Soh M."/>
            <person name="Seedorf H."/>
        </authorList>
    </citation>
    <scope>NUCLEOTIDE SEQUENCE [LARGE SCALE GENOMIC DNA]</scope>
    <source>
        <strain evidence="8 9">TLL-A3</strain>
    </source>
</reference>
<dbReference type="InterPro" id="IPR003753">
    <property type="entry name" value="Exonuc_VII_L"/>
</dbReference>
<dbReference type="PANTHER" id="PTHR30008:SF0">
    <property type="entry name" value="EXODEOXYRIBONUCLEASE 7 LARGE SUBUNIT"/>
    <property type="match status" value="1"/>
</dbReference>
<dbReference type="EMBL" id="SJSA01000001">
    <property type="protein sequence ID" value="TGG39936.1"/>
    <property type="molecule type" value="Genomic_DNA"/>
</dbReference>
<evidence type="ECO:0000256" key="2">
    <source>
        <dbReference type="ARBA" id="ARBA00022722"/>
    </source>
</evidence>
<dbReference type="GO" id="GO:0005737">
    <property type="term" value="C:cytoplasm"/>
    <property type="evidence" value="ECO:0007669"/>
    <property type="project" value="UniProtKB-SubCell"/>
</dbReference>
<dbReference type="CDD" id="cd04489">
    <property type="entry name" value="ExoVII_LU_OBF"/>
    <property type="match status" value="1"/>
</dbReference>
<evidence type="ECO:0000256" key="3">
    <source>
        <dbReference type="ARBA" id="ARBA00022801"/>
    </source>
</evidence>
<accession>A0A4Z0V405</accession>
<dbReference type="PANTHER" id="PTHR30008">
    <property type="entry name" value="EXODEOXYRIBONUCLEASE 7 LARGE SUBUNIT"/>
    <property type="match status" value="1"/>
</dbReference>
<keyword evidence="9" id="KW-1185">Reference proteome</keyword>
<dbReference type="RefSeq" id="WP_135470875.1">
    <property type="nucleotide sequence ID" value="NZ_CASJDB010000002.1"/>
</dbReference>
<dbReference type="Proteomes" id="UP000297635">
    <property type="component" value="Unassembled WGS sequence"/>
</dbReference>
<evidence type="ECO:0000259" key="6">
    <source>
        <dbReference type="Pfam" id="PF02601"/>
    </source>
</evidence>
<keyword evidence="3 5" id="KW-0378">Hydrolase</keyword>
<feature type="domain" description="OB-fold nucleic acid binding" evidence="7">
    <location>
        <begin position="9"/>
        <end position="114"/>
    </location>
</feature>
<dbReference type="EC" id="3.1.11.6" evidence="5"/>
<keyword evidence="1" id="KW-0963">Cytoplasm</keyword>
<name>A0A4Z0V405_9BACT</name>
<evidence type="ECO:0000256" key="4">
    <source>
        <dbReference type="ARBA" id="ARBA00022839"/>
    </source>
</evidence>
<evidence type="ECO:0000256" key="5">
    <source>
        <dbReference type="RuleBase" id="RU004355"/>
    </source>
</evidence>
<comment type="caution">
    <text evidence="8">The sequence shown here is derived from an EMBL/GenBank/DDBJ whole genome shotgun (WGS) entry which is preliminary data.</text>
</comment>
<keyword evidence="4 5" id="KW-0269">Exonuclease</keyword>
<protein>
    <recommendedName>
        <fullName evidence="5">Exodeoxyribonuclease 7 large subunit</fullName>
        <ecNumber evidence="5">3.1.11.6</ecNumber>
    </recommendedName>
</protein>
<dbReference type="Pfam" id="PF02601">
    <property type="entry name" value="Exonuc_VII_L"/>
    <property type="match status" value="1"/>
</dbReference>
<comment type="subcellular location">
    <subcellularLocation>
        <location evidence="5">Cytoplasm</location>
    </subcellularLocation>
</comment>
<dbReference type="GO" id="GO:0009318">
    <property type="term" value="C:exodeoxyribonuclease VII complex"/>
    <property type="evidence" value="ECO:0007669"/>
    <property type="project" value="UniProtKB-UniRule"/>
</dbReference>
<dbReference type="GO" id="GO:0006308">
    <property type="term" value="P:DNA catabolic process"/>
    <property type="evidence" value="ECO:0007669"/>
    <property type="project" value="UniProtKB-UniRule"/>
</dbReference>
<sequence length="434" mass="46500">MSSSSSAITLEEFTSRIAGAVNGAPGLAGIWVVAETSDVRRSGHCYLELVQKNSVTGDPVARLRGTIWRGTFAQIDMKFSEATGQRLESGMKVMVRVTASFHPAYGLSANITDIDPSYTLGDLMRRRLEIINRLRAEGIINLNREVEWADVPLRVAVVSAPGAAGYGDFIHQLYTSPSRLDFRVRLFPALMQGAGAPDAIIAALEAIASEEDEWDCVVIIRGGGATSDLAAFDNYDLASNIAQFPLPVIIGIGHERDVTVLDYVANMRVKTPTAAAEWLIARGEEALGELDRLAQEVYRIASDVLAGSREQLARIAAVLPHLPATALGNARARIDRLSLALGDTVASRLRPEASRLDVIAERLVSAPSVVIERQRAVLDRLEGLVKVLSPQATLARGYSITRVGGHAVTSATSLTPGTIVETILSDGVVRSTVG</sequence>
<evidence type="ECO:0000259" key="7">
    <source>
        <dbReference type="Pfam" id="PF13742"/>
    </source>
</evidence>
<organism evidence="8 9">
    <name type="scientific">Duncaniella freteri</name>
    <dbReference type="NCBI Taxonomy" id="2530391"/>
    <lineage>
        <taxon>Bacteria</taxon>
        <taxon>Pseudomonadati</taxon>
        <taxon>Bacteroidota</taxon>
        <taxon>Bacteroidia</taxon>
        <taxon>Bacteroidales</taxon>
        <taxon>Muribaculaceae</taxon>
        <taxon>Duncaniella</taxon>
    </lineage>
</organism>
<feature type="domain" description="Exonuclease VII large subunit C-terminal" evidence="6">
    <location>
        <begin position="141"/>
        <end position="431"/>
    </location>
</feature>
<keyword evidence="2 5" id="KW-0540">Nuclease</keyword>
<comment type="similarity">
    <text evidence="5">Belongs to the XseA family.</text>
</comment>
<evidence type="ECO:0000313" key="9">
    <source>
        <dbReference type="Proteomes" id="UP000297635"/>
    </source>
</evidence>
<dbReference type="InterPro" id="IPR020579">
    <property type="entry name" value="Exonuc_VII_lsu_C"/>
</dbReference>
<gene>
    <name evidence="8" type="primary">xseA</name>
    <name evidence="8" type="ORF">EZ315_04175</name>
</gene>
<evidence type="ECO:0000256" key="1">
    <source>
        <dbReference type="ARBA" id="ARBA00022490"/>
    </source>
</evidence>
<dbReference type="Pfam" id="PF13742">
    <property type="entry name" value="tRNA_anti_2"/>
    <property type="match status" value="1"/>
</dbReference>
<dbReference type="GO" id="GO:0003676">
    <property type="term" value="F:nucleic acid binding"/>
    <property type="evidence" value="ECO:0007669"/>
    <property type="project" value="InterPro"/>
</dbReference>
<dbReference type="GO" id="GO:0008855">
    <property type="term" value="F:exodeoxyribonuclease VII activity"/>
    <property type="evidence" value="ECO:0007669"/>
    <property type="project" value="UniProtKB-UniRule"/>
</dbReference>
<comment type="catalytic activity">
    <reaction evidence="5">
        <text>Exonucleolytic cleavage in either 5'- to 3'- or 3'- to 5'-direction to yield nucleoside 5'-phosphates.</text>
        <dbReference type="EC" id="3.1.11.6"/>
    </reaction>
</comment>
<dbReference type="AlphaFoldDB" id="A0A4Z0V405"/>
<dbReference type="NCBIfam" id="TIGR00237">
    <property type="entry name" value="xseA"/>
    <property type="match status" value="1"/>
</dbReference>
<proteinExistence type="inferred from homology"/>
<dbReference type="GeneID" id="82148978"/>
<dbReference type="InterPro" id="IPR025824">
    <property type="entry name" value="OB-fold_nuc-bd_dom"/>
</dbReference>